<dbReference type="InterPro" id="IPR007630">
    <property type="entry name" value="RNA_pol_sigma70_r4"/>
</dbReference>
<gene>
    <name evidence="6" type="ORF">IQ247_02220</name>
</gene>
<evidence type="ECO:0000256" key="3">
    <source>
        <dbReference type="ARBA" id="ARBA00023125"/>
    </source>
</evidence>
<feature type="domain" description="RNA polymerase sigma-70 region 4" evidence="5">
    <location>
        <begin position="304"/>
        <end position="344"/>
    </location>
</feature>
<evidence type="ECO:0000256" key="1">
    <source>
        <dbReference type="ARBA" id="ARBA00023015"/>
    </source>
</evidence>
<proteinExistence type="predicted"/>
<keyword evidence="3" id="KW-0238">DNA-binding</keyword>
<dbReference type="GO" id="GO:0006352">
    <property type="term" value="P:DNA-templated transcription initiation"/>
    <property type="evidence" value="ECO:0007669"/>
    <property type="project" value="InterPro"/>
</dbReference>
<evidence type="ECO:0000256" key="4">
    <source>
        <dbReference type="ARBA" id="ARBA00023163"/>
    </source>
</evidence>
<dbReference type="InterPro" id="IPR014284">
    <property type="entry name" value="RNA_pol_sigma-70_dom"/>
</dbReference>
<dbReference type="InterPro" id="IPR013325">
    <property type="entry name" value="RNA_pol_sigma_r2"/>
</dbReference>
<dbReference type="Gene3D" id="1.10.10.60">
    <property type="entry name" value="Homeodomain-like"/>
    <property type="match status" value="1"/>
</dbReference>
<dbReference type="PANTHER" id="PTHR30385:SF7">
    <property type="entry name" value="RNA POLYMERASE SIGMA FACTOR FLIA"/>
    <property type="match status" value="1"/>
</dbReference>
<dbReference type="GO" id="GO:0003677">
    <property type="term" value="F:DNA binding"/>
    <property type="evidence" value="ECO:0007669"/>
    <property type="project" value="UniProtKB-KW"/>
</dbReference>
<evidence type="ECO:0000313" key="6">
    <source>
        <dbReference type="EMBL" id="MBE9211540.1"/>
    </source>
</evidence>
<dbReference type="RefSeq" id="WP_193916587.1">
    <property type="nucleotide sequence ID" value="NZ_JADEWL010000004.1"/>
</dbReference>
<evidence type="ECO:0000313" key="7">
    <source>
        <dbReference type="Proteomes" id="UP000620559"/>
    </source>
</evidence>
<comment type="caution">
    <text evidence="6">The sequence shown here is derived from an EMBL/GenBank/DDBJ whole genome shotgun (WGS) entry which is preliminary data.</text>
</comment>
<name>A0A8J7JT06_9CYAN</name>
<dbReference type="InterPro" id="IPR013324">
    <property type="entry name" value="RNA_pol_sigma_r3/r4-like"/>
</dbReference>
<dbReference type="NCBIfam" id="TIGR02937">
    <property type="entry name" value="sigma70-ECF"/>
    <property type="match status" value="1"/>
</dbReference>
<evidence type="ECO:0000259" key="5">
    <source>
        <dbReference type="Pfam" id="PF04545"/>
    </source>
</evidence>
<dbReference type="SUPFAM" id="SSF88659">
    <property type="entry name" value="Sigma3 and sigma4 domains of RNA polymerase sigma factors"/>
    <property type="match status" value="1"/>
</dbReference>
<dbReference type="SUPFAM" id="SSF88946">
    <property type="entry name" value="Sigma2 domain of RNA polymerase sigma factors"/>
    <property type="match status" value="1"/>
</dbReference>
<keyword evidence="2" id="KW-0731">Sigma factor</keyword>
<keyword evidence="4" id="KW-0804">Transcription</keyword>
<evidence type="ECO:0000256" key="2">
    <source>
        <dbReference type="ARBA" id="ARBA00023082"/>
    </source>
</evidence>
<reference evidence="6" key="1">
    <citation type="submission" date="2020-10" db="EMBL/GenBank/DDBJ databases">
        <authorList>
            <person name="Castelo-Branco R."/>
            <person name="Eusebio N."/>
            <person name="Adriana R."/>
            <person name="Vieira A."/>
            <person name="Brugerolle De Fraissinette N."/>
            <person name="Rezende De Castro R."/>
            <person name="Schneider M.P."/>
            <person name="Vasconcelos V."/>
            <person name="Leao P.N."/>
        </authorList>
    </citation>
    <scope>NUCLEOTIDE SEQUENCE</scope>
    <source>
        <strain evidence="6">LEGE 06105</strain>
    </source>
</reference>
<dbReference type="Proteomes" id="UP000620559">
    <property type="component" value="Unassembled WGS sequence"/>
</dbReference>
<sequence>MQPRNNLVEIFSTFLQFDADRFRGWATDAKLRRSMINCAKQIPQETSDNFWALYWYKVWHSQSQQIAKEHLLAYLQECCYWSSAKAANTFASIQYNLSDCFQIAIAKFDKVLQGYNPDSGFRLKNYASATFGSVIRDTLRQRHEVDICSVWGLLRKTSHKRLVESLQQSGLAEDTIAAYVVTWNSFKTFYVPTQASSTRQLTRPDEKIWSAITQAYNKQTNSSVDSQTLETWLLNCAASIRKYLYPSVTSINAPAGGEESFEWIDNLASGEESLLNKIIATEEEQVKASTVSEMNAVLVNEITQLDKQLQQILQLYYGQGLTQQQIAKQLEIKQYTVSRRLSKAKETLLRSVFQWSQEKLHISLTSDLLKTTSSVMEEWLYSYYT</sequence>
<protein>
    <submittedName>
        <fullName evidence="6">Sigma-70 family RNA polymerase sigma factor</fullName>
    </submittedName>
</protein>
<organism evidence="6 7">
    <name type="scientific">Plectonema cf. radiosum LEGE 06105</name>
    <dbReference type="NCBI Taxonomy" id="945769"/>
    <lineage>
        <taxon>Bacteria</taxon>
        <taxon>Bacillati</taxon>
        <taxon>Cyanobacteriota</taxon>
        <taxon>Cyanophyceae</taxon>
        <taxon>Oscillatoriophycideae</taxon>
        <taxon>Oscillatoriales</taxon>
        <taxon>Microcoleaceae</taxon>
        <taxon>Plectonema</taxon>
    </lineage>
</organism>
<dbReference type="Pfam" id="PF04545">
    <property type="entry name" value="Sigma70_r4"/>
    <property type="match status" value="1"/>
</dbReference>
<dbReference type="CDD" id="cd06171">
    <property type="entry name" value="Sigma70_r4"/>
    <property type="match status" value="1"/>
</dbReference>
<dbReference type="GO" id="GO:0016987">
    <property type="term" value="F:sigma factor activity"/>
    <property type="evidence" value="ECO:0007669"/>
    <property type="project" value="UniProtKB-KW"/>
</dbReference>
<dbReference type="PANTHER" id="PTHR30385">
    <property type="entry name" value="SIGMA FACTOR F FLAGELLAR"/>
    <property type="match status" value="1"/>
</dbReference>
<dbReference type="AlphaFoldDB" id="A0A8J7JT06"/>
<accession>A0A8J7JT06</accession>
<keyword evidence="1" id="KW-0805">Transcription regulation</keyword>
<dbReference type="EMBL" id="JADEWL010000004">
    <property type="protein sequence ID" value="MBE9211540.1"/>
    <property type="molecule type" value="Genomic_DNA"/>
</dbReference>
<keyword evidence="7" id="KW-1185">Reference proteome</keyword>